<protein>
    <submittedName>
        <fullName evidence="1">Uncharacterized protein</fullName>
    </submittedName>
</protein>
<sequence>MQWKHTLHSACTYSRLVLSTCSIKASLAVIVRPLHNSYVLGGRASMFAKSELCYVPLGGRSLCSGVGKNDDLDSWLLRFKLFATTSGWPKESWCTSLSALLTGRASEAFCRPSETEGTNYDHVKEVLQKRCNLTEDGYRQRFRSCSP</sequence>
<evidence type="ECO:0000313" key="1">
    <source>
        <dbReference type="EMBL" id="KAK3753926.1"/>
    </source>
</evidence>
<dbReference type="EMBL" id="JAWDGP010005687">
    <property type="protein sequence ID" value="KAK3753926.1"/>
    <property type="molecule type" value="Genomic_DNA"/>
</dbReference>
<proteinExistence type="predicted"/>
<accession>A0AAE0YRK8</accession>
<evidence type="ECO:0000313" key="2">
    <source>
        <dbReference type="Proteomes" id="UP001283361"/>
    </source>
</evidence>
<gene>
    <name evidence="1" type="ORF">RRG08_006309</name>
</gene>
<keyword evidence="2" id="KW-1185">Reference proteome</keyword>
<dbReference type="PANTHER" id="PTHR46888:SF1">
    <property type="entry name" value="RIBONUCLEASE H"/>
    <property type="match status" value="1"/>
</dbReference>
<dbReference type="Proteomes" id="UP001283361">
    <property type="component" value="Unassembled WGS sequence"/>
</dbReference>
<dbReference type="PANTHER" id="PTHR46888">
    <property type="entry name" value="ZINC KNUCKLE DOMAINCONTAINING PROTEIN-RELATED"/>
    <property type="match status" value="1"/>
</dbReference>
<comment type="caution">
    <text evidence="1">The sequence shown here is derived from an EMBL/GenBank/DDBJ whole genome shotgun (WGS) entry which is preliminary data.</text>
</comment>
<organism evidence="1 2">
    <name type="scientific">Elysia crispata</name>
    <name type="common">lettuce slug</name>
    <dbReference type="NCBI Taxonomy" id="231223"/>
    <lineage>
        <taxon>Eukaryota</taxon>
        <taxon>Metazoa</taxon>
        <taxon>Spiralia</taxon>
        <taxon>Lophotrochozoa</taxon>
        <taxon>Mollusca</taxon>
        <taxon>Gastropoda</taxon>
        <taxon>Heterobranchia</taxon>
        <taxon>Euthyneura</taxon>
        <taxon>Panpulmonata</taxon>
        <taxon>Sacoglossa</taxon>
        <taxon>Placobranchoidea</taxon>
        <taxon>Plakobranchidae</taxon>
        <taxon>Elysia</taxon>
    </lineage>
</organism>
<reference evidence="1" key="1">
    <citation type="journal article" date="2023" name="G3 (Bethesda)">
        <title>A reference genome for the long-term kleptoplast-retaining sea slug Elysia crispata morphotype clarki.</title>
        <authorList>
            <person name="Eastman K.E."/>
            <person name="Pendleton A.L."/>
            <person name="Shaikh M.A."/>
            <person name="Suttiyut T."/>
            <person name="Ogas R."/>
            <person name="Tomko P."/>
            <person name="Gavelis G."/>
            <person name="Widhalm J.R."/>
            <person name="Wisecaver J.H."/>
        </authorList>
    </citation>
    <scope>NUCLEOTIDE SEQUENCE</scope>
    <source>
        <strain evidence="1">ECLA1</strain>
    </source>
</reference>
<name>A0AAE0YRK8_9GAST</name>
<dbReference type="AlphaFoldDB" id="A0AAE0YRK8"/>